<dbReference type="KEGG" id="kab:B7C62_23525"/>
<dbReference type="SUPFAM" id="SSF52540">
    <property type="entry name" value="P-loop containing nucleoside triphosphate hydrolases"/>
    <property type="match status" value="1"/>
</dbReference>
<dbReference type="Gene3D" id="3.40.50.300">
    <property type="entry name" value="P-loop containing nucleotide triphosphate hydrolases"/>
    <property type="match status" value="1"/>
</dbReference>
<dbReference type="InterPro" id="IPR045530">
    <property type="entry name" value="DO-GTPase1"/>
</dbReference>
<dbReference type="CDD" id="cd00882">
    <property type="entry name" value="Ras_like_GTPase"/>
    <property type="match status" value="1"/>
</dbReference>
<dbReference type="RefSeq" id="WP_084748922.1">
    <property type="nucleotide sequence ID" value="NZ_CP020563.1"/>
</dbReference>
<proteinExistence type="predicted"/>
<protein>
    <recommendedName>
        <fullName evidence="1">Double-GTPase 1 domain-containing protein</fullName>
    </recommendedName>
</protein>
<feature type="domain" description="Double-GTPase 1" evidence="1">
    <location>
        <begin position="4"/>
        <end position="121"/>
    </location>
</feature>
<name>A0ABC8BWI1_9ACTN</name>
<evidence type="ECO:0000259" key="1">
    <source>
        <dbReference type="Pfam" id="PF19975"/>
    </source>
</evidence>
<organism evidence="2 3">
    <name type="scientific">Kitasatospora albolonga</name>
    <dbReference type="NCBI Taxonomy" id="68173"/>
    <lineage>
        <taxon>Bacteria</taxon>
        <taxon>Bacillati</taxon>
        <taxon>Actinomycetota</taxon>
        <taxon>Actinomycetes</taxon>
        <taxon>Kitasatosporales</taxon>
        <taxon>Streptomycetaceae</taxon>
        <taxon>Kitasatospora</taxon>
    </lineage>
</organism>
<sequence length="298" mass="32978">MDVVMLGGSDAGKTTYVSLMYRLLTDGAGGFSCGAADPRVHAALKAAGDDVLSGTYPRNTQQREVHDLVLRYQDKDVLPFRWRDHRGEALTQQGATSAAARQLHDDLKDADGILLFADSWRLLHDPGQDLETRHMVTSVLRALAGRDKRLTPLVIVLTKFDLVEQQGPEAVRRLREPFGALIRAASTEPHIRGAVVPLVCGRRPVNAQIPALWTLRSGLVGRLGRLQEAADEALARGLRAADRDTLWDRVLSRVVSEPSWRSVSQRAFADHLAERDRLFALQPAADRLDALLWNVDSF</sequence>
<dbReference type="InterPro" id="IPR027417">
    <property type="entry name" value="P-loop_NTPase"/>
</dbReference>
<dbReference type="Pfam" id="PF19975">
    <property type="entry name" value="DO-GTPase1"/>
    <property type="match status" value="1"/>
</dbReference>
<reference evidence="2 3" key="1">
    <citation type="submission" date="2017-04" db="EMBL/GenBank/DDBJ databases">
        <title>The complete genome sequence of Streptomyces albolongus YIM 101047, the producer of novel bafilomycins and novel odoriferous sesquiterpenoids.</title>
        <authorList>
            <person name="Yin M."/>
            <person name="Jiang Y."/>
        </authorList>
    </citation>
    <scope>NUCLEOTIDE SEQUENCE [LARGE SCALE GENOMIC DNA]</scope>
    <source>
        <strain evidence="2 3">YIM 101047</strain>
    </source>
</reference>
<accession>A0ABC8BWI1</accession>
<keyword evidence="3" id="KW-1185">Reference proteome</keyword>
<dbReference type="Proteomes" id="UP000192251">
    <property type="component" value="Chromosome"/>
</dbReference>
<evidence type="ECO:0000313" key="3">
    <source>
        <dbReference type="Proteomes" id="UP000192251"/>
    </source>
</evidence>
<evidence type="ECO:0000313" key="2">
    <source>
        <dbReference type="EMBL" id="ARF74869.1"/>
    </source>
</evidence>
<dbReference type="EMBL" id="CP020563">
    <property type="protein sequence ID" value="ARF74869.1"/>
    <property type="molecule type" value="Genomic_DNA"/>
</dbReference>
<gene>
    <name evidence="2" type="ORF">B7C62_23525</name>
</gene>
<dbReference type="AlphaFoldDB" id="A0ABC8BWI1"/>